<keyword evidence="2" id="KW-1185">Reference proteome</keyword>
<dbReference type="EMBL" id="CAJVPV010001252">
    <property type="protein sequence ID" value="CAG8491465.1"/>
    <property type="molecule type" value="Genomic_DNA"/>
</dbReference>
<dbReference type="Proteomes" id="UP000789342">
    <property type="component" value="Unassembled WGS sequence"/>
</dbReference>
<proteinExistence type="predicted"/>
<organism evidence="1 2">
    <name type="scientific">Acaulospora morrowiae</name>
    <dbReference type="NCBI Taxonomy" id="94023"/>
    <lineage>
        <taxon>Eukaryota</taxon>
        <taxon>Fungi</taxon>
        <taxon>Fungi incertae sedis</taxon>
        <taxon>Mucoromycota</taxon>
        <taxon>Glomeromycotina</taxon>
        <taxon>Glomeromycetes</taxon>
        <taxon>Diversisporales</taxon>
        <taxon>Acaulosporaceae</taxon>
        <taxon>Acaulospora</taxon>
    </lineage>
</organism>
<evidence type="ECO:0000313" key="1">
    <source>
        <dbReference type="EMBL" id="CAG8491465.1"/>
    </source>
</evidence>
<comment type="caution">
    <text evidence="1">The sequence shown here is derived from an EMBL/GenBank/DDBJ whole genome shotgun (WGS) entry which is preliminary data.</text>
</comment>
<sequence length="65" mass="7490">PYKPSPEEFERPTSPLATYIPATRTEEKQYSKKGYIHKAILVTGVINSKTFVSQPVVKNYIVEYR</sequence>
<name>A0A9N8WNZ4_9GLOM</name>
<feature type="non-terminal residue" evidence="1">
    <location>
        <position position="1"/>
    </location>
</feature>
<reference evidence="1" key="1">
    <citation type="submission" date="2021-06" db="EMBL/GenBank/DDBJ databases">
        <authorList>
            <person name="Kallberg Y."/>
            <person name="Tangrot J."/>
            <person name="Rosling A."/>
        </authorList>
    </citation>
    <scope>NUCLEOTIDE SEQUENCE</scope>
    <source>
        <strain evidence="1">CL551</strain>
    </source>
</reference>
<protein>
    <submittedName>
        <fullName evidence="1">1255_t:CDS:1</fullName>
    </submittedName>
</protein>
<accession>A0A9N8WNZ4</accession>
<evidence type="ECO:0000313" key="2">
    <source>
        <dbReference type="Proteomes" id="UP000789342"/>
    </source>
</evidence>
<gene>
    <name evidence="1" type="ORF">AMORRO_LOCUS2797</name>
</gene>
<dbReference type="AlphaFoldDB" id="A0A9N8WNZ4"/>